<protein>
    <submittedName>
        <fullName evidence="1">Uncharacterized protein</fullName>
    </submittedName>
</protein>
<organism evidence="1">
    <name type="scientific">Rhizophora mucronata</name>
    <name type="common">Asiatic mangrove</name>
    <dbReference type="NCBI Taxonomy" id="61149"/>
    <lineage>
        <taxon>Eukaryota</taxon>
        <taxon>Viridiplantae</taxon>
        <taxon>Streptophyta</taxon>
        <taxon>Embryophyta</taxon>
        <taxon>Tracheophyta</taxon>
        <taxon>Spermatophyta</taxon>
        <taxon>Magnoliopsida</taxon>
        <taxon>eudicotyledons</taxon>
        <taxon>Gunneridae</taxon>
        <taxon>Pentapetalae</taxon>
        <taxon>rosids</taxon>
        <taxon>fabids</taxon>
        <taxon>Malpighiales</taxon>
        <taxon>Rhizophoraceae</taxon>
        <taxon>Rhizophora</taxon>
    </lineage>
</organism>
<name>A0A2P2JPF8_RHIMU</name>
<sequence>MLMFLLHAYPFSFIVYIFMSTQFLCCLSCPSCSVVPG</sequence>
<accession>A0A2P2JPF8</accession>
<dbReference type="AlphaFoldDB" id="A0A2P2JPF8"/>
<evidence type="ECO:0000313" key="1">
    <source>
        <dbReference type="EMBL" id="MBW95337.1"/>
    </source>
</evidence>
<dbReference type="EMBL" id="GGEC01014854">
    <property type="protein sequence ID" value="MBW95337.1"/>
    <property type="molecule type" value="Transcribed_RNA"/>
</dbReference>
<proteinExistence type="predicted"/>
<reference evidence="1" key="1">
    <citation type="submission" date="2018-02" db="EMBL/GenBank/DDBJ databases">
        <title>Rhizophora mucronata_Transcriptome.</title>
        <authorList>
            <person name="Meera S.P."/>
            <person name="Sreeshan A."/>
            <person name="Augustine A."/>
        </authorList>
    </citation>
    <scope>NUCLEOTIDE SEQUENCE</scope>
    <source>
        <tissue evidence="1">Leaf</tissue>
    </source>
</reference>